<dbReference type="RefSeq" id="WP_376847975.1">
    <property type="nucleotide sequence ID" value="NZ_JBHSMF010000002.1"/>
</dbReference>
<evidence type="ECO:0000256" key="3">
    <source>
        <dbReference type="ARBA" id="ARBA00022964"/>
    </source>
</evidence>
<dbReference type="SUPFAM" id="SSF51197">
    <property type="entry name" value="Clavaminate synthase-like"/>
    <property type="match status" value="1"/>
</dbReference>
<keyword evidence="3 7" id="KW-0223">Dioxygenase</keyword>
<dbReference type="InterPro" id="IPR003819">
    <property type="entry name" value="TauD/TfdA-like"/>
</dbReference>
<dbReference type="PANTHER" id="PTHR43779">
    <property type="entry name" value="DIOXYGENASE RV0097-RELATED"/>
    <property type="match status" value="1"/>
</dbReference>
<accession>A0ABW0NAH1</accession>
<organism evidence="7 8">
    <name type="scientific">Caenimonas terrae</name>
    <dbReference type="NCBI Taxonomy" id="696074"/>
    <lineage>
        <taxon>Bacteria</taxon>
        <taxon>Pseudomonadati</taxon>
        <taxon>Pseudomonadota</taxon>
        <taxon>Betaproteobacteria</taxon>
        <taxon>Burkholderiales</taxon>
        <taxon>Comamonadaceae</taxon>
        <taxon>Caenimonas</taxon>
    </lineage>
</organism>
<feature type="domain" description="TauD/TfdA-like" evidence="6">
    <location>
        <begin position="6"/>
        <end position="280"/>
    </location>
</feature>
<dbReference type="EMBL" id="JBHSMF010000002">
    <property type="protein sequence ID" value="MFC5495939.1"/>
    <property type="molecule type" value="Genomic_DNA"/>
</dbReference>
<dbReference type="InterPro" id="IPR051178">
    <property type="entry name" value="TfdA_dioxygenase"/>
</dbReference>
<dbReference type="Gene3D" id="3.60.130.10">
    <property type="entry name" value="Clavaminate synthase-like"/>
    <property type="match status" value="1"/>
</dbReference>
<keyword evidence="8" id="KW-1185">Reference proteome</keyword>
<keyword evidence="5" id="KW-0408">Iron</keyword>
<evidence type="ECO:0000313" key="8">
    <source>
        <dbReference type="Proteomes" id="UP001596037"/>
    </source>
</evidence>
<gene>
    <name evidence="7" type="ORF">ACFPOE_00190</name>
</gene>
<dbReference type="GO" id="GO:0051213">
    <property type="term" value="F:dioxygenase activity"/>
    <property type="evidence" value="ECO:0007669"/>
    <property type="project" value="UniProtKB-KW"/>
</dbReference>
<proteinExistence type="inferred from homology"/>
<dbReference type="Proteomes" id="UP001596037">
    <property type="component" value="Unassembled WGS sequence"/>
</dbReference>
<comment type="caution">
    <text evidence="7">The sequence shown here is derived from an EMBL/GenBank/DDBJ whole genome shotgun (WGS) entry which is preliminary data.</text>
</comment>
<dbReference type="InterPro" id="IPR042098">
    <property type="entry name" value="TauD-like_sf"/>
</dbReference>
<keyword evidence="4" id="KW-0560">Oxidoreductase</keyword>
<comment type="similarity">
    <text evidence="1">Belongs to the TfdA dioxygenase family.</text>
</comment>
<evidence type="ECO:0000256" key="1">
    <source>
        <dbReference type="ARBA" id="ARBA00005896"/>
    </source>
</evidence>
<sequence>MTALTLKPLHPFAAEASGLDISKPLDAAGVKAIEDAMDQHAVLVFRNMPLTQDQQIAFARSLGPLDLGLRKLKGGPHRFQYAELADISNVKADGEVADRTHAKIVGNVANQLWHSDSSFQHPRAKYSMLSAVVVPQFGGDTEFADLRMAYDALPQWLKDQIAGLKAVHYALHSRFMLGDTNYTEEQKQAIAPALWPLVQTDPRSGRKILFVGIHACEVEGMTTAEGRMLIMDLLEHATQREFVYRHQWQVGDLVMWDNTATVHRGRWFDFGERRELRRATTEEVTATATAA</sequence>
<evidence type="ECO:0000256" key="4">
    <source>
        <dbReference type="ARBA" id="ARBA00023002"/>
    </source>
</evidence>
<evidence type="ECO:0000256" key="5">
    <source>
        <dbReference type="ARBA" id="ARBA00023004"/>
    </source>
</evidence>
<reference evidence="8" key="1">
    <citation type="journal article" date="2019" name="Int. J. Syst. Evol. Microbiol.">
        <title>The Global Catalogue of Microorganisms (GCM) 10K type strain sequencing project: providing services to taxonomists for standard genome sequencing and annotation.</title>
        <authorList>
            <consortium name="The Broad Institute Genomics Platform"/>
            <consortium name="The Broad Institute Genome Sequencing Center for Infectious Disease"/>
            <person name="Wu L."/>
            <person name="Ma J."/>
        </authorList>
    </citation>
    <scope>NUCLEOTIDE SEQUENCE [LARGE SCALE GENOMIC DNA]</scope>
    <source>
        <strain evidence="8">CCUG 57401</strain>
    </source>
</reference>
<keyword evidence="2" id="KW-0479">Metal-binding</keyword>
<evidence type="ECO:0000256" key="2">
    <source>
        <dbReference type="ARBA" id="ARBA00022723"/>
    </source>
</evidence>
<dbReference type="PANTHER" id="PTHR43779:SF3">
    <property type="entry name" value="(3R)-3-[(CARBOXYMETHYL)AMINO]FATTY ACID OXYGENASE_DECARBOXYLASE"/>
    <property type="match status" value="1"/>
</dbReference>
<dbReference type="Pfam" id="PF02668">
    <property type="entry name" value="TauD"/>
    <property type="match status" value="1"/>
</dbReference>
<protein>
    <submittedName>
        <fullName evidence="7">TauD/TfdA dioxygenase family protein</fullName>
    </submittedName>
</protein>
<evidence type="ECO:0000259" key="6">
    <source>
        <dbReference type="Pfam" id="PF02668"/>
    </source>
</evidence>
<evidence type="ECO:0000313" key="7">
    <source>
        <dbReference type="EMBL" id="MFC5495939.1"/>
    </source>
</evidence>
<name>A0ABW0NAH1_9BURK</name>